<dbReference type="PROSITE" id="PS00061">
    <property type="entry name" value="ADH_SHORT"/>
    <property type="match status" value="1"/>
</dbReference>
<gene>
    <name evidence="5" type="ORF">MCHLO_09304</name>
</gene>
<dbReference type="InterPro" id="IPR051468">
    <property type="entry name" value="Fungal_SecMetab_SDRs"/>
</dbReference>
<name>A0ABQ0LM94_MYCCL</name>
<keyword evidence="6" id="KW-1185">Reference proteome</keyword>
<dbReference type="Gene3D" id="3.40.50.720">
    <property type="entry name" value="NAD(P)-binding Rossmann-like Domain"/>
    <property type="match status" value="1"/>
</dbReference>
<comment type="similarity">
    <text evidence="1 4">Belongs to the short-chain dehydrogenases/reductases (SDR) family.</text>
</comment>
<sequence>MGTRRTFLVSGANQGLGMHTVHQIAQTPGVIVFMGSRRLSAAQEAIAAFDPPIDASSIVVPVQLDITDASSISEAHSFISFYLTERGIDGLDVLINNAAIGLETTSDMKETFEVNVFGTVALTTTFRPLIQIGGAILNISSRMGSMVLIGQLPIAMAHAYSSSKSALNNMTVVWAREEKEKGSGIRVVSICPGFNKTRINNWEGSMHPSEGCEIIVRTALEKEGRTGVFFNKDGDLPW</sequence>
<organism evidence="5 6">
    <name type="scientific">Mycena chlorophos</name>
    <name type="common">Agaric fungus</name>
    <name type="synonym">Agaricus chlorophos</name>
    <dbReference type="NCBI Taxonomy" id="658473"/>
    <lineage>
        <taxon>Eukaryota</taxon>
        <taxon>Fungi</taxon>
        <taxon>Dikarya</taxon>
        <taxon>Basidiomycota</taxon>
        <taxon>Agaricomycotina</taxon>
        <taxon>Agaricomycetes</taxon>
        <taxon>Agaricomycetidae</taxon>
        <taxon>Agaricales</taxon>
        <taxon>Marasmiineae</taxon>
        <taxon>Mycenaceae</taxon>
        <taxon>Mycena</taxon>
    </lineage>
</organism>
<protein>
    <submittedName>
        <fullName evidence="5">Short-chain dehydrogenase/reductase family protein</fullName>
    </submittedName>
</protein>
<evidence type="ECO:0000256" key="2">
    <source>
        <dbReference type="ARBA" id="ARBA00022857"/>
    </source>
</evidence>
<accession>A0ABQ0LM94</accession>
<dbReference type="PRINTS" id="PR00081">
    <property type="entry name" value="GDHRDH"/>
</dbReference>
<evidence type="ECO:0000256" key="4">
    <source>
        <dbReference type="RuleBase" id="RU000363"/>
    </source>
</evidence>
<dbReference type="Pfam" id="PF00106">
    <property type="entry name" value="adh_short"/>
    <property type="match status" value="1"/>
</dbReference>
<evidence type="ECO:0000313" key="6">
    <source>
        <dbReference type="Proteomes" id="UP000815677"/>
    </source>
</evidence>
<dbReference type="Proteomes" id="UP000815677">
    <property type="component" value="Unassembled WGS sequence"/>
</dbReference>
<evidence type="ECO:0000313" key="5">
    <source>
        <dbReference type="EMBL" id="GAT52233.1"/>
    </source>
</evidence>
<dbReference type="InterPro" id="IPR002347">
    <property type="entry name" value="SDR_fam"/>
</dbReference>
<keyword evidence="2" id="KW-0521">NADP</keyword>
<proteinExistence type="inferred from homology"/>
<dbReference type="PRINTS" id="PR00080">
    <property type="entry name" value="SDRFAMILY"/>
</dbReference>
<evidence type="ECO:0000256" key="3">
    <source>
        <dbReference type="ARBA" id="ARBA00023002"/>
    </source>
</evidence>
<dbReference type="PANTHER" id="PTHR43544:SF7">
    <property type="entry name" value="NADB-LER2"/>
    <property type="match status" value="1"/>
</dbReference>
<keyword evidence="3" id="KW-0560">Oxidoreductase</keyword>
<dbReference type="PANTHER" id="PTHR43544">
    <property type="entry name" value="SHORT-CHAIN DEHYDROGENASE/REDUCTASE"/>
    <property type="match status" value="1"/>
</dbReference>
<reference evidence="5" key="1">
    <citation type="submission" date="2014-09" db="EMBL/GenBank/DDBJ databases">
        <title>Genome sequence of the luminous mushroom Mycena chlorophos for searching fungal bioluminescence genes.</title>
        <authorList>
            <person name="Tanaka Y."/>
            <person name="Kasuga D."/>
            <person name="Oba Y."/>
            <person name="Hase S."/>
            <person name="Sato K."/>
            <person name="Oba Y."/>
            <person name="Sakakibara Y."/>
        </authorList>
    </citation>
    <scope>NUCLEOTIDE SEQUENCE</scope>
</reference>
<dbReference type="InterPro" id="IPR036291">
    <property type="entry name" value="NAD(P)-bd_dom_sf"/>
</dbReference>
<evidence type="ECO:0000256" key="1">
    <source>
        <dbReference type="ARBA" id="ARBA00006484"/>
    </source>
</evidence>
<dbReference type="InterPro" id="IPR020904">
    <property type="entry name" value="Sc_DH/Rdtase_CS"/>
</dbReference>
<dbReference type="EMBL" id="DF847666">
    <property type="protein sequence ID" value="GAT52233.1"/>
    <property type="molecule type" value="Genomic_DNA"/>
</dbReference>
<dbReference type="SUPFAM" id="SSF51735">
    <property type="entry name" value="NAD(P)-binding Rossmann-fold domains"/>
    <property type="match status" value="1"/>
</dbReference>